<evidence type="ECO:0000256" key="3">
    <source>
        <dbReference type="ARBA" id="ARBA00022691"/>
    </source>
</evidence>
<sequence length="286" mass="31481">MSAGAPVTGKEQEPIPFGEYSAIYDLIYRDKDYAGEAGFVAALIEQHAPRRNDALIRVLDLACGTGRHAMELAVRGYVVEGSDISSGMVAVARSSAAERGLDVRFHECSFQTADAIQGSFDVVLAMFAALGYLTDFADFELTLKNVAKKMAPGGIFIFDVWNGTAVLPQYSPHKVRQEADDKRKVERVSRTTLDAVAQQAVVNFEFKVEYADGAVKHFSENHRVRFYFPQEMVDLLTALGFEVLLRCPFLQPEKAVSSGDWNMTYVVRKMSGGSTATDQGQQRSAV</sequence>
<dbReference type="Proteomes" id="UP000535276">
    <property type="component" value="Unassembled WGS sequence"/>
</dbReference>
<dbReference type="PANTHER" id="PTHR43464:SF19">
    <property type="entry name" value="UBIQUINONE BIOSYNTHESIS O-METHYLTRANSFERASE, MITOCHONDRIAL"/>
    <property type="match status" value="1"/>
</dbReference>
<protein>
    <submittedName>
        <fullName evidence="5">SAM-dependent methyltransferase</fullName>
    </submittedName>
</protein>
<dbReference type="AlphaFoldDB" id="A0A7Z0E240"/>
<evidence type="ECO:0000313" key="5">
    <source>
        <dbReference type="EMBL" id="NYJ13653.1"/>
    </source>
</evidence>
<evidence type="ECO:0000259" key="4">
    <source>
        <dbReference type="Pfam" id="PF13649"/>
    </source>
</evidence>
<reference evidence="5 6" key="1">
    <citation type="submission" date="2020-07" db="EMBL/GenBank/DDBJ databases">
        <title>Genomic Encyclopedia of Type Strains, Phase IV (KMG-V): Genome sequencing to study the core and pangenomes of soil and plant-associated prokaryotes.</title>
        <authorList>
            <person name="Whitman W."/>
        </authorList>
    </citation>
    <scope>NUCLEOTIDE SEQUENCE [LARGE SCALE GENOMIC DNA]</scope>
    <source>
        <strain evidence="5 6">SEMIA 4052</strain>
    </source>
</reference>
<gene>
    <name evidence="5" type="ORF">GGI64_004737</name>
</gene>
<evidence type="ECO:0000256" key="1">
    <source>
        <dbReference type="ARBA" id="ARBA00022603"/>
    </source>
</evidence>
<dbReference type="Gene3D" id="3.40.50.150">
    <property type="entry name" value="Vaccinia Virus protein VP39"/>
    <property type="match status" value="1"/>
</dbReference>
<feature type="domain" description="Methyltransferase" evidence="4">
    <location>
        <begin position="58"/>
        <end position="154"/>
    </location>
</feature>
<dbReference type="Pfam" id="PF13649">
    <property type="entry name" value="Methyltransf_25"/>
    <property type="match status" value="1"/>
</dbReference>
<dbReference type="SUPFAM" id="SSF53335">
    <property type="entry name" value="S-adenosyl-L-methionine-dependent methyltransferases"/>
    <property type="match status" value="1"/>
</dbReference>
<keyword evidence="2 5" id="KW-0808">Transferase</keyword>
<dbReference type="EMBL" id="JACBZV010000008">
    <property type="protein sequence ID" value="NYJ13653.1"/>
    <property type="molecule type" value="Genomic_DNA"/>
</dbReference>
<evidence type="ECO:0000313" key="6">
    <source>
        <dbReference type="Proteomes" id="UP000535276"/>
    </source>
</evidence>
<dbReference type="CDD" id="cd02440">
    <property type="entry name" value="AdoMet_MTases"/>
    <property type="match status" value="1"/>
</dbReference>
<organism evidence="5 6">
    <name type="scientific">Rhizobium leguminosarum</name>
    <dbReference type="NCBI Taxonomy" id="384"/>
    <lineage>
        <taxon>Bacteria</taxon>
        <taxon>Pseudomonadati</taxon>
        <taxon>Pseudomonadota</taxon>
        <taxon>Alphaproteobacteria</taxon>
        <taxon>Hyphomicrobiales</taxon>
        <taxon>Rhizobiaceae</taxon>
        <taxon>Rhizobium/Agrobacterium group</taxon>
        <taxon>Rhizobium</taxon>
    </lineage>
</organism>
<keyword evidence="3" id="KW-0949">S-adenosyl-L-methionine</keyword>
<accession>A0A7Z0E240</accession>
<dbReference type="Gene3D" id="2.20.130.10">
    <property type="entry name" value="CAC2371-like domains"/>
    <property type="match status" value="1"/>
</dbReference>
<name>A0A7Z0E240_RHILE</name>
<proteinExistence type="predicted"/>
<comment type="caution">
    <text evidence="5">The sequence shown here is derived from an EMBL/GenBank/DDBJ whole genome shotgun (WGS) entry which is preliminary data.</text>
</comment>
<dbReference type="GO" id="GO:0008168">
    <property type="term" value="F:methyltransferase activity"/>
    <property type="evidence" value="ECO:0007669"/>
    <property type="project" value="UniProtKB-KW"/>
</dbReference>
<dbReference type="InterPro" id="IPR041698">
    <property type="entry name" value="Methyltransf_25"/>
</dbReference>
<dbReference type="InterPro" id="IPR029063">
    <property type="entry name" value="SAM-dependent_MTases_sf"/>
</dbReference>
<evidence type="ECO:0000256" key="2">
    <source>
        <dbReference type="ARBA" id="ARBA00022679"/>
    </source>
</evidence>
<keyword evidence="1 5" id="KW-0489">Methyltransferase</keyword>
<dbReference type="RefSeq" id="WP_012559606.1">
    <property type="nucleotide sequence ID" value="NZ_JACBZV010000008.1"/>
</dbReference>
<dbReference type="GO" id="GO:0032259">
    <property type="term" value="P:methylation"/>
    <property type="evidence" value="ECO:0007669"/>
    <property type="project" value="UniProtKB-KW"/>
</dbReference>
<dbReference type="PANTHER" id="PTHR43464">
    <property type="entry name" value="METHYLTRANSFERASE"/>
    <property type="match status" value="1"/>
</dbReference>